<keyword evidence="3" id="KW-1185">Reference proteome</keyword>
<reference evidence="2 3" key="1">
    <citation type="journal article" date="2020" name="ISME J.">
        <title>Uncovering the hidden diversity of litter-decomposition mechanisms in mushroom-forming fungi.</title>
        <authorList>
            <person name="Floudas D."/>
            <person name="Bentzer J."/>
            <person name="Ahren D."/>
            <person name="Johansson T."/>
            <person name="Persson P."/>
            <person name="Tunlid A."/>
        </authorList>
    </citation>
    <scope>NUCLEOTIDE SEQUENCE [LARGE SCALE GENOMIC DNA]</scope>
    <source>
        <strain evidence="2 3">CBS 146.42</strain>
    </source>
</reference>
<feature type="region of interest" description="Disordered" evidence="1">
    <location>
        <begin position="105"/>
        <end position="161"/>
    </location>
</feature>
<feature type="compositionally biased region" description="Pro residues" evidence="1">
    <location>
        <begin position="127"/>
        <end position="141"/>
    </location>
</feature>
<gene>
    <name evidence="2" type="ORF">D9756_000038</name>
</gene>
<dbReference type="EMBL" id="JAACJO010000001">
    <property type="protein sequence ID" value="KAF5363425.1"/>
    <property type="molecule type" value="Genomic_DNA"/>
</dbReference>
<accession>A0A8H5LMU7</accession>
<evidence type="ECO:0000256" key="1">
    <source>
        <dbReference type="SAM" id="MobiDB-lite"/>
    </source>
</evidence>
<dbReference type="OrthoDB" id="3069887at2759"/>
<name>A0A8H5LMU7_9AGAR</name>
<organism evidence="2 3">
    <name type="scientific">Leucocoprinus leucothites</name>
    <dbReference type="NCBI Taxonomy" id="201217"/>
    <lineage>
        <taxon>Eukaryota</taxon>
        <taxon>Fungi</taxon>
        <taxon>Dikarya</taxon>
        <taxon>Basidiomycota</taxon>
        <taxon>Agaricomycotina</taxon>
        <taxon>Agaricomycetes</taxon>
        <taxon>Agaricomycetidae</taxon>
        <taxon>Agaricales</taxon>
        <taxon>Agaricineae</taxon>
        <taxon>Agaricaceae</taxon>
        <taxon>Leucocoprinus</taxon>
    </lineage>
</organism>
<proteinExistence type="predicted"/>
<protein>
    <submittedName>
        <fullName evidence="2">Uncharacterized protein</fullName>
    </submittedName>
</protein>
<sequence>MVLMKPDGQVFRSIVHMALYKHRLPLILCPSPGTVQSDGGHAVTSFSLPPIATNSVVYFDNSSSNLTSGYGALGVGTAMLGVGRREGYGSAGSSRRLAVSNYVDEENSGRGPMPIPMAFHHPHHPPQHPGPLIPPSLPPHLPTLSSSTSSPLQAVSDFEEH</sequence>
<dbReference type="Proteomes" id="UP000559027">
    <property type="component" value="Unassembled WGS sequence"/>
</dbReference>
<feature type="compositionally biased region" description="Low complexity" evidence="1">
    <location>
        <begin position="142"/>
        <end position="154"/>
    </location>
</feature>
<evidence type="ECO:0000313" key="2">
    <source>
        <dbReference type="EMBL" id="KAF5363425.1"/>
    </source>
</evidence>
<evidence type="ECO:0000313" key="3">
    <source>
        <dbReference type="Proteomes" id="UP000559027"/>
    </source>
</evidence>
<comment type="caution">
    <text evidence="2">The sequence shown here is derived from an EMBL/GenBank/DDBJ whole genome shotgun (WGS) entry which is preliminary data.</text>
</comment>
<dbReference type="AlphaFoldDB" id="A0A8H5LMU7"/>